<sequence length="55" mass="6607">MMRRRGVRLRTRIVVIYRPDTRSPVIAPEWFHAVAQLLRRQSFSLPFASGRDRWP</sequence>
<proteinExistence type="predicted"/>
<reference evidence="1" key="2">
    <citation type="submission" date="2020-02" db="EMBL/GenBank/DDBJ databases">
        <authorList>
            <consortium name="NCBI Pathogen Detection Project"/>
        </authorList>
    </citation>
    <scope>NUCLEOTIDE SEQUENCE</scope>
    <source>
        <strain evidence="1">MA.CK_95/00012601</strain>
    </source>
</reference>
<organism evidence="1">
    <name type="scientific">Salmonella enterica</name>
    <name type="common">Salmonella choleraesuis</name>
    <dbReference type="NCBI Taxonomy" id="28901"/>
    <lineage>
        <taxon>Bacteria</taxon>
        <taxon>Pseudomonadati</taxon>
        <taxon>Pseudomonadota</taxon>
        <taxon>Gammaproteobacteria</taxon>
        <taxon>Enterobacterales</taxon>
        <taxon>Enterobacteriaceae</taxon>
        <taxon>Salmonella</taxon>
    </lineage>
</organism>
<dbReference type="EMBL" id="DAAXUA010000008">
    <property type="protein sequence ID" value="HAG2561771.1"/>
    <property type="molecule type" value="Genomic_DNA"/>
</dbReference>
<evidence type="ECO:0000313" key="1">
    <source>
        <dbReference type="EMBL" id="HAG2561771.1"/>
    </source>
</evidence>
<name>A0A760MR95_SALER</name>
<comment type="caution">
    <text evidence="1">The sequence shown here is derived from an EMBL/GenBank/DDBJ whole genome shotgun (WGS) entry which is preliminary data.</text>
</comment>
<reference evidence="1" key="1">
    <citation type="journal article" date="2018" name="Genome Biol.">
        <title>SKESA: strategic k-mer extension for scrupulous assemblies.</title>
        <authorList>
            <person name="Souvorov A."/>
            <person name="Agarwala R."/>
            <person name="Lipman D.J."/>
        </authorList>
    </citation>
    <scope>NUCLEOTIDE SEQUENCE</scope>
    <source>
        <strain evidence="1">MA.CK_95/00012601</strain>
    </source>
</reference>
<dbReference type="AlphaFoldDB" id="A0A760MR95"/>
<protein>
    <submittedName>
        <fullName evidence="1">Uncharacterized protein</fullName>
    </submittedName>
</protein>
<accession>A0A760MR95</accession>
<gene>
    <name evidence="1" type="ORF">G8W38_003536</name>
</gene>